<dbReference type="InterPro" id="IPR051558">
    <property type="entry name" value="Metallophosphoesterase_PAP"/>
</dbReference>
<dbReference type="EMBL" id="DWZI01000002">
    <property type="protein sequence ID" value="HJA84673.1"/>
    <property type="molecule type" value="Genomic_DNA"/>
</dbReference>
<reference evidence="9" key="2">
    <citation type="submission" date="2021-04" db="EMBL/GenBank/DDBJ databases">
        <authorList>
            <person name="Gilroy R."/>
        </authorList>
    </citation>
    <scope>NUCLEOTIDE SEQUENCE</scope>
    <source>
        <strain evidence="9">ChiHjej12B11-9795</strain>
    </source>
</reference>
<evidence type="ECO:0000313" key="9">
    <source>
        <dbReference type="EMBL" id="HJA84673.1"/>
    </source>
</evidence>
<organism evidence="9 10">
    <name type="scientific">Candidatus Bacteroides avicola</name>
    <dbReference type="NCBI Taxonomy" id="2838468"/>
    <lineage>
        <taxon>Bacteria</taxon>
        <taxon>Pseudomonadati</taxon>
        <taxon>Bacteroidota</taxon>
        <taxon>Bacteroidia</taxon>
        <taxon>Bacteroidales</taxon>
        <taxon>Bacteroidaceae</taxon>
        <taxon>Bacteroides</taxon>
    </lineage>
</organism>
<feature type="binding site" evidence="6">
    <location>
        <position position="242"/>
    </location>
    <ligand>
        <name>Fe cation</name>
        <dbReference type="ChEBI" id="CHEBI:24875"/>
        <label>1</label>
    </ligand>
</feature>
<accession>A0A9D2HV25</accession>
<protein>
    <recommendedName>
        <fullName evidence="2 5">acid phosphatase</fullName>
        <ecNumber evidence="2 5">3.1.3.2</ecNumber>
    </recommendedName>
</protein>
<comment type="cofactor">
    <cofactor evidence="6">
        <name>Fe cation</name>
        <dbReference type="ChEBI" id="CHEBI:24875"/>
    </cofactor>
    <text evidence="6">Binds 2 iron ions per subunit.</text>
</comment>
<feature type="binding site" evidence="6">
    <location>
        <position position="41"/>
    </location>
    <ligand>
        <name>Fe cation</name>
        <dbReference type="ChEBI" id="CHEBI:24875"/>
        <label>1</label>
    </ligand>
</feature>
<feature type="chain" id="PRO_5038854985" description="acid phosphatase" evidence="7">
    <location>
        <begin position="22"/>
        <end position="312"/>
    </location>
</feature>
<evidence type="ECO:0000256" key="1">
    <source>
        <dbReference type="ARBA" id="ARBA00000032"/>
    </source>
</evidence>
<evidence type="ECO:0000256" key="7">
    <source>
        <dbReference type="SAM" id="SignalP"/>
    </source>
</evidence>
<feature type="binding site" evidence="6">
    <location>
        <position position="74"/>
    </location>
    <ligand>
        <name>Fe cation</name>
        <dbReference type="ChEBI" id="CHEBI:24875"/>
        <label>1</label>
    </ligand>
</feature>
<feature type="binding site" evidence="6">
    <location>
        <position position="203"/>
    </location>
    <ligand>
        <name>Fe cation</name>
        <dbReference type="ChEBI" id="CHEBI:24875"/>
        <label>2</label>
    </ligand>
</feature>
<sequence length="312" mass="36190">MKLKKTFLLLALTIFSTWAAAQEKIDYSVYEDKFNMYVANDLGRNGYYDQKPIAELMGIMAEEVGPEFVIAAGDIHHFEGVRSVQDPLWMTNYELIYAHPELMIDWYPILGNHEYRGNTQAVIDYSRISRRWEMPARYYTKHFSEEGTTVRIIWIDTTPLIDKYREENDKYADACLQDIDTQLQWLDATLAAAQEDWVIVVGHHPIYADTDKDEIERLNLQQRVDTILRRHRVDMYINGHIHNFQHIRMPGSDIDYITNSSGSLSRKVQPVEGTVFCSSEPGFSILSAAPKTLELRMIDKHGKVLHTITRTK</sequence>
<dbReference type="PIRSF" id="PIRSF000898">
    <property type="entry name" value="Acid_Ptase_5"/>
    <property type="match status" value="1"/>
</dbReference>
<evidence type="ECO:0000256" key="3">
    <source>
        <dbReference type="ARBA" id="ARBA00022729"/>
    </source>
</evidence>
<dbReference type="Proteomes" id="UP000823862">
    <property type="component" value="Unassembled WGS sequence"/>
</dbReference>
<dbReference type="AlphaFoldDB" id="A0A9D2HV25"/>
<dbReference type="Pfam" id="PF00149">
    <property type="entry name" value="Metallophos"/>
    <property type="match status" value="1"/>
</dbReference>
<dbReference type="InterPro" id="IPR029052">
    <property type="entry name" value="Metallo-depent_PP-like"/>
</dbReference>
<evidence type="ECO:0000256" key="6">
    <source>
        <dbReference type="PIRSR" id="PIRSR000898-1"/>
    </source>
</evidence>
<name>A0A9D2HV25_9BACE</name>
<evidence type="ECO:0000256" key="2">
    <source>
        <dbReference type="ARBA" id="ARBA00012646"/>
    </source>
</evidence>
<evidence type="ECO:0000259" key="8">
    <source>
        <dbReference type="Pfam" id="PF00149"/>
    </source>
</evidence>
<feature type="binding site" evidence="6">
    <location>
        <position position="112"/>
    </location>
    <ligand>
        <name>Fe cation</name>
        <dbReference type="ChEBI" id="CHEBI:24875"/>
        <label>2</label>
    </ligand>
</feature>
<reference evidence="9" key="1">
    <citation type="journal article" date="2021" name="PeerJ">
        <title>Extensive microbial diversity within the chicken gut microbiome revealed by metagenomics and culture.</title>
        <authorList>
            <person name="Gilroy R."/>
            <person name="Ravi A."/>
            <person name="Getino M."/>
            <person name="Pursley I."/>
            <person name="Horton D.L."/>
            <person name="Alikhan N.F."/>
            <person name="Baker D."/>
            <person name="Gharbi K."/>
            <person name="Hall N."/>
            <person name="Watson M."/>
            <person name="Adriaenssens E.M."/>
            <person name="Foster-Nyarko E."/>
            <person name="Jarju S."/>
            <person name="Secka A."/>
            <person name="Antonio M."/>
            <person name="Oren A."/>
            <person name="Chaudhuri R.R."/>
            <person name="La Ragione R."/>
            <person name="Hildebrand F."/>
            <person name="Pallen M.J."/>
        </authorList>
    </citation>
    <scope>NUCLEOTIDE SEQUENCE</scope>
    <source>
        <strain evidence="9">ChiHjej12B11-9795</strain>
    </source>
</reference>
<feature type="signal peptide" evidence="7">
    <location>
        <begin position="1"/>
        <end position="21"/>
    </location>
</feature>
<comment type="catalytic activity">
    <reaction evidence="1 5">
        <text>a phosphate monoester + H2O = an alcohol + phosphate</text>
        <dbReference type="Rhea" id="RHEA:15017"/>
        <dbReference type="ChEBI" id="CHEBI:15377"/>
        <dbReference type="ChEBI" id="CHEBI:30879"/>
        <dbReference type="ChEBI" id="CHEBI:43474"/>
        <dbReference type="ChEBI" id="CHEBI:67140"/>
        <dbReference type="EC" id="3.1.3.2"/>
    </reaction>
</comment>
<dbReference type="InterPro" id="IPR024927">
    <property type="entry name" value="Acid_PPase"/>
</dbReference>
<comment type="caution">
    <text evidence="9">The sequence shown here is derived from an EMBL/GenBank/DDBJ whole genome shotgun (WGS) entry which is preliminary data.</text>
</comment>
<gene>
    <name evidence="9" type="ORF">H9950_00475</name>
</gene>
<dbReference type="InterPro" id="IPR004843">
    <property type="entry name" value="Calcineurin-like_PHP"/>
</dbReference>
<dbReference type="GO" id="GO:0003993">
    <property type="term" value="F:acid phosphatase activity"/>
    <property type="evidence" value="ECO:0007669"/>
    <property type="project" value="UniProtKB-UniRule"/>
</dbReference>
<feature type="binding site" evidence="6">
    <location>
        <position position="74"/>
    </location>
    <ligand>
        <name>Fe cation</name>
        <dbReference type="ChEBI" id="CHEBI:24875"/>
        <label>2</label>
    </ligand>
</feature>
<dbReference type="EC" id="3.1.3.2" evidence="2 5"/>
<dbReference type="SUPFAM" id="SSF56300">
    <property type="entry name" value="Metallo-dependent phosphatases"/>
    <property type="match status" value="1"/>
</dbReference>
<keyword evidence="4 5" id="KW-0378">Hydrolase</keyword>
<evidence type="ECO:0000256" key="5">
    <source>
        <dbReference type="PIRNR" id="PIRNR000898"/>
    </source>
</evidence>
<keyword evidence="3 7" id="KW-0732">Signal</keyword>
<proteinExistence type="predicted"/>
<feature type="binding site" evidence="6">
    <location>
        <position position="240"/>
    </location>
    <ligand>
        <name>Fe cation</name>
        <dbReference type="ChEBI" id="CHEBI:24875"/>
        <label>2</label>
    </ligand>
</feature>
<dbReference type="Gene3D" id="3.60.21.10">
    <property type="match status" value="1"/>
</dbReference>
<keyword evidence="6" id="KW-0479">Metal-binding</keyword>
<evidence type="ECO:0000256" key="4">
    <source>
        <dbReference type="ARBA" id="ARBA00022801"/>
    </source>
</evidence>
<dbReference type="PANTHER" id="PTHR10161:SF14">
    <property type="entry name" value="TARTRATE-RESISTANT ACID PHOSPHATASE TYPE 5"/>
    <property type="match status" value="1"/>
</dbReference>
<feature type="domain" description="Calcineurin-like phosphoesterase" evidence="8">
    <location>
        <begin position="38"/>
        <end position="243"/>
    </location>
</feature>
<dbReference type="GO" id="GO:0046872">
    <property type="term" value="F:metal ion binding"/>
    <property type="evidence" value="ECO:0007669"/>
    <property type="project" value="UniProtKB-KW"/>
</dbReference>
<dbReference type="FunFam" id="3.60.21.10:FF:000094">
    <property type="entry name" value="Acid phosphatase"/>
    <property type="match status" value="1"/>
</dbReference>
<evidence type="ECO:0000313" key="10">
    <source>
        <dbReference type="Proteomes" id="UP000823862"/>
    </source>
</evidence>
<dbReference type="PANTHER" id="PTHR10161">
    <property type="entry name" value="TARTRATE-RESISTANT ACID PHOSPHATASE TYPE 5"/>
    <property type="match status" value="1"/>
</dbReference>
<keyword evidence="5 6" id="KW-0408">Iron</keyword>